<feature type="signal peptide" evidence="2">
    <location>
        <begin position="1"/>
        <end position="25"/>
    </location>
</feature>
<protein>
    <submittedName>
        <fullName evidence="3">DUF4331 domain-containing protein</fullName>
    </submittedName>
</protein>
<accession>A0ABV2A5M4</accession>
<dbReference type="Proteomes" id="UP001465331">
    <property type="component" value="Unassembled WGS sequence"/>
</dbReference>
<evidence type="ECO:0000256" key="2">
    <source>
        <dbReference type="SAM" id="SignalP"/>
    </source>
</evidence>
<reference evidence="3 4" key="1">
    <citation type="submission" date="2024-06" db="EMBL/GenBank/DDBJ databases">
        <authorList>
            <person name="Li Z."/>
            <person name="Jiang Y."/>
        </authorList>
    </citation>
    <scope>NUCLEOTIDE SEQUENCE [LARGE SCALE GENOMIC DNA]</scope>
    <source>
        <strain evidence="3 4">HSW-8</strain>
    </source>
</reference>
<evidence type="ECO:0000313" key="4">
    <source>
        <dbReference type="Proteomes" id="UP001465331"/>
    </source>
</evidence>
<sequence length="511" mass="55078">MRHTQSLAALVAALATVGAMSVAHASSHREAPFVTTAPKIDGTDFYMFRSYEDGREDRVVIVANYLPLQDAYGGPNYFSLDPNALYEIHIDNSGDGVEDITFQFRFDSQLKGLAVPVGDKMVPVPLVNIGQIGAGDSAAQNVVETYTLDIVRGDRRTGMRMPVRKTDGSRSLGKPIDNIGNKSIPDYPAYADSFIHDIIIPGCDGTARVFVGQRREGFVVNLGETFDLVNIAVPVEELGPQGQDARALERNTIGDKNVTSLALEVPAACLRGSTPIIGGWTTASLRQARVINPQPQRTDQTAPATNTGAALEGGAWTQVSRLGSPLVNEVVIGLPDKDLFNATEPKDDAARFADYVFNPTLPKLLEILFGSAGVRAPEVYPRSDLIAAFLTGIDGLTKVEGSNSVPSEMLRLNLDIPPTPRAEQNDLGVLGGDLAGFPNGRRPIDDVVDIELRAAMGVLLPDEVDPPSRDSRKLKYTDGARPDPNDYLDRFPFLDHPLPGSPNEATAIARR</sequence>
<name>A0ABV2A5M4_9GAMM</name>
<comment type="caution">
    <text evidence="3">The sequence shown here is derived from an EMBL/GenBank/DDBJ whole genome shotgun (WGS) entry which is preliminary data.</text>
</comment>
<dbReference type="EMBL" id="JBEPIJ010000001">
    <property type="protein sequence ID" value="MES0872550.1"/>
    <property type="molecule type" value="Genomic_DNA"/>
</dbReference>
<feature type="chain" id="PRO_5047065008" evidence="2">
    <location>
        <begin position="26"/>
        <end position="511"/>
    </location>
</feature>
<evidence type="ECO:0000313" key="3">
    <source>
        <dbReference type="EMBL" id="MES0872550.1"/>
    </source>
</evidence>
<dbReference type="InterPro" id="IPR025566">
    <property type="entry name" value="DUF4331"/>
</dbReference>
<keyword evidence="4" id="KW-1185">Reference proteome</keyword>
<dbReference type="RefSeq" id="WP_352886488.1">
    <property type="nucleotide sequence ID" value="NZ_JBEPIJ010000001.1"/>
</dbReference>
<feature type="compositionally biased region" description="Basic and acidic residues" evidence="1">
    <location>
        <begin position="466"/>
        <end position="493"/>
    </location>
</feature>
<feature type="region of interest" description="Disordered" evidence="1">
    <location>
        <begin position="463"/>
        <end position="511"/>
    </location>
</feature>
<gene>
    <name evidence="3" type="ORF">ABSH63_00785</name>
</gene>
<dbReference type="Pfam" id="PF14224">
    <property type="entry name" value="DUF4331"/>
    <property type="match status" value="1"/>
</dbReference>
<evidence type="ECO:0000256" key="1">
    <source>
        <dbReference type="SAM" id="MobiDB-lite"/>
    </source>
</evidence>
<proteinExistence type="predicted"/>
<organism evidence="3 4">
    <name type="scientific">Sinimarinibacterium thermocellulolyticum</name>
    <dbReference type="NCBI Taxonomy" id="3170016"/>
    <lineage>
        <taxon>Bacteria</taxon>
        <taxon>Pseudomonadati</taxon>
        <taxon>Pseudomonadota</taxon>
        <taxon>Gammaproteobacteria</taxon>
        <taxon>Nevskiales</taxon>
        <taxon>Nevskiaceae</taxon>
        <taxon>Sinimarinibacterium</taxon>
    </lineage>
</organism>
<keyword evidence="2" id="KW-0732">Signal</keyword>